<evidence type="ECO:0000256" key="1">
    <source>
        <dbReference type="SAM" id="MobiDB-lite"/>
    </source>
</evidence>
<organism evidence="2 3">
    <name type="scientific">Portunus trituberculatus</name>
    <name type="common">Swimming crab</name>
    <name type="synonym">Neptunus trituberculatus</name>
    <dbReference type="NCBI Taxonomy" id="210409"/>
    <lineage>
        <taxon>Eukaryota</taxon>
        <taxon>Metazoa</taxon>
        <taxon>Ecdysozoa</taxon>
        <taxon>Arthropoda</taxon>
        <taxon>Crustacea</taxon>
        <taxon>Multicrustacea</taxon>
        <taxon>Malacostraca</taxon>
        <taxon>Eumalacostraca</taxon>
        <taxon>Eucarida</taxon>
        <taxon>Decapoda</taxon>
        <taxon>Pleocyemata</taxon>
        <taxon>Brachyura</taxon>
        <taxon>Eubrachyura</taxon>
        <taxon>Portunoidea</taxon>
        <taxon>Portunidae</taxon>
        <taxon>Portuninae</taxon>
        <taxon>Portunus</taxon>
    </lineage>
</organism>
<proteinExistence type="predicted"/>
<gene>
    <name evidence="2" type="ORF">E2C01_102404</name>
</gene>
<feature type="region of interest" description="Disordered" evidence="1">
    <location>
        <begin position="1"/>
        <end position="63"/>
    </location>
</feature>
<accession>A0A5B7KID3</accession>
<sequence length="63" mass="6574">MKESTATRHVRGSEAGLREGTKEGSATRVVSSRGLISPKATPVAACQRNVNSSNGEEHHQGAS</sequence>
<dbReference type="AlphaFoldDB" id="A0A5B7KID3"/>
<evidence type="ECO:0000313" key="2">
    <source>
        <dbReference type="EMBL" id="MPD06586.1"/>
    </source>
</evidence>
<keyword evidence="3" id="KW-1185">Reference proteome</keyword>
<reference evidence="2 3" key="1">
    <citation type="submission" date="2019-05" db="EMBL/GenBank/DDBJ databases">
        <title>Another draft genome of Portunus trituberculatus and its Hox gene families provides insights of decapod evolution.</title>
        <authorList>
            <person name="Jeong J.-H."/>
            <person name="Song I."/>
            <person name="Kim S."/>
            <person name="Choi T."/>
            <person name="Kim D."/>
            <person name="Ryu S."/>
            <person name="Kim W."/>
        </authorList>
    </citation>
    <scope>NUCLEOTIDE SEQUENCE [LARGE SCALE GENOMIC DNA]</scope>
    <source>
        <tissue evidence="2">Muscle</tissue>
    </source>
</reference>
<dbReference type="EMBL" id="VSRR010152004">
    <property type="protein sequence ID" value="MPD06586.1"/>
    <property type="molecule type" value="Genomic_DNA"/>
</dbReference>
<protein>
    <submittedName>
        <fullName evidence="2">Uncharacterized protein</fullName>
    </submittedName>
</protein>
<comment type="caution">
    <text evidence="2">The sequence shown here is derived from an EMBL/GenBank/DDBJ whole genome shotgun (WGS) entry which is preliminary data.</text>
</comment>
<dbReference type="Proteomes" id="UP000324222">
    <property type="component" value="Unassembled WGS sequence"/>
</dbReference>
<evidence type="ECO:0000313" key="3">
    <source>
        <dbReference type="Proteomes" id="UP000324222"/>
    </source>
</evidence>
<name>A0A5B7KID3_PORTR</name>